<feature type="signal peptide" evidence="1">
    <location>
        <begin position="1"/>
        <end position="24"/>
    </location>
</feature>
<feature type="chain" id="PRO_5005602267" evidence="1">
    <location>
        <begin position="25"/>
        <end position="312"/>
    </location>
</feature>
<dbReference type="AlphaFoldDB" id="A0A0M0JX14"/>
<name>A0A0M0JX14_9EUKA</name>
<dbReference type="Proteomes" id="UP000037460">
    <property type="component" value="Unassembled WGS sequence"/>
</dbReference>
<protein>
    <submittedName>
        <fullName evidence="2">Uncharacterized protein</fullName>
    </submittedName>
</protein>
<organism evidence="2 3">
    <name type="scientific">Chrysochromulina tobinii</name>
    <dbReference type="NCBI Taxonomy" id="1460289"/>
    <lineage>
        <taxon>Eukaryota</taxon>
        <taxon>Haptista</taxon>
        <taxon>Haptophyta</taxon>
        <taxon>Prymnesiophyceae</taxon>
        <taxon>Prymnesiales</taxon>
        <taxon>Chrysochromulinaceae</taxon>
        <taxon>Chrysochromulina</taxon>
    </lineage>
</organism>
<evidence type="ECO:0000256" key="1">
    <source>
        <dbReference type="SAM" id="SignalP"/>
    </source>
</evidence>
<keyword evidence="1" id="KW-0732">Signal</keyword>
<evidence type="ECO:0000313" key="2">
    <source>
        <dbReference type="EMBL" id="KOO30678.1"/>
    </source>
</evidence>
<keyword evidence="3" id="KW-1185">Reference proteome</keyword>
<sequence>MLPSELLVLIVKAVLLSTVPQRDGKCTPLRVLATVSTSFAAACSTLANSGAVHVGVTPDQLRAFKRAAHALDLSSLREPFLRTVEAQLGNFEFSDYDLPDEDEEGDPMIGNTWMGMITAWKRLNAEKGEVVDDTRSFAESQADATHALFKSVAESYKKMLVIKAVEMRAAETKSVAQDAEQFRWLERSMCTKVIDCLWHTHLLSPQHYLTSCSSVLGYVGVIDHDRGYVSKHEHKGSSLAHKIANLYEWERLPDNPYFAHLTLHKKYGLSLHDDVQSWLLAKQPEDWLEYAFQEVESGDEMECGCAACSLGL</sequence>
<proteinExistence type="predicted"/>
<dbReference type="EMBL" id="JWZX01002180">
    <property type="protein sequence ID" value="KOO30678.1"/>
    <property type="molecule type" value="Genomic_DNA"/>
</dbReference>
<accession>A0A0M0JX14</accession>
<evidence type="ECO:0000313" key="3">
    <source>
        <dbReference type="Proteomes" id="UP000037460"/>
    </source>
</evidence>
<gene>
    <name evidence="2" type="ORF">Ctob_004976</name>
</gene>
<reference evidence="3" key="1">
    <citation type="journal article" date="2015" name="PLoS Genet.">
        <title>Genome Sequence and Transcriptome Analyses of Chrysochromulina tobin: Metabolic Tools for Enhanced Algal Fitness in the Prominent Order Prymnesiales (Haptophyceae).</title>
        <authorList>
            <person name="Hovde B.T."/>
            <person name="Deodato C.R."/>
            <person name="Hunsperger H.M."/>
            <person name="Ryken S.A."/>
            <person name="Yost W."/>
            <person name="Jha R.K."/>
            <person name="Patterson J."/>
            <person name="Monnat R.J. Jr."/>
            <person name="Barlow S.B."/>
            <person name="Starkenburg S.R."/>
            <person name="Cattolico R.A."/>
        </authorList>
    </citation>
    <scope>NUCLEOTIDE SEQUENCE</scope>
    <source>
        <strain evidence="3">CCMP291</strain>
    </source>
</reference>
<comment type="caution">
    <text evidence="2">The sequence shown here is derived from an EMBL/GenBank/DDBJ whole genome shotgun (WGS) entry which is preliminary data.</text>
</comment>